<keyword evidence="3" id="KW-1185">Reference proteome</keyword>
<protein>
    <recommendedName>
        <fullName evidence="4">SWIM-type domain-containing protein</fullName>
    </recommendedName>
</protein>
<dbReference type="InParanoid" id="A0A1J7IXL7"/>
<evidence type="ECO:0008006" key="4">
    <source>
        <dbReference type="Google" id="ProtNLM"/>
    </source>
</evidence>
<dbReference type="Proteomes" id="UP000182658">
    <property type="component" value="Unassembled WGS sequence"/>
</dbReference>
<dbReference type="STRING" id="1408157.A0A1J7IXL7"/>
<feature type="compositionally biased region" description="Acidic residues" evidence="1">
    <location>
        <begin position="92"/>
        <end position="101"/>
    </location>
</feature>
<feature type="region of interest" description="Disordered" evidence="1">
    <location>
        <begin position="85"/>
        <end position="168"/>
    </location>
</feature>
<dbReference type="EMBL" id="KV875101">
    <property type="protein sequence ID" value="OIW25817.1"/>
    <property type="molecule type" value="Genomic_DNA"/>
</dbReference>
<gene>
    <name evidence="2" type="ORF">CONLIGDRAFT_504570</name>
</gene>
<accession>A0A1J7IXL7</accession>
<sequence>MASLPQPRHFLTSLINAISDIPLSQSGPQPQRQHEPSNPLKAVPQSYRPLLTTLHVLFPTLLLPALDLLDRGLVTRLWLVPKKSDEARYESSDGEEEDEEAGGGGQGEEAGIYEPEPAVRGDEIRHRRATSPSAEDGKGGEDGEDEQEQEPVSHIFTVRSSQSTHPRRRKEVLLGGVAEDPAQKMYIVRLGAWNCTCAAFAFAAFPGGGSQAFSVDGGGSRDEDVRRDMDGDVVAGEVGEDDWSFGGVSLDGTGEGGSVPCCKHLLACLLAERWQSGLGSYIEERRVGRNEMAGIVADV</sequence>
<reference evidence="2 3" key="1">
    <citation type="submission" date="2016-10" db="EMBL/GenBank/DDBJ databases">
        <title>Draft genome sequence of Coniochaeta ligniaria NRRL30616, a lignocellulolytic fungus for bioabatement of inhibitors in plant biomass hydrolysates.</title>
        <authorList>
            <consortium name="DOE Joint Genome Institute"/>
            <person name="Jimenez D.J."/>
            <person name="Hector R.E."/>
            <person name="Riley R."/>
            <person name="Sun H."/>
            <person name="Grigoriev I.V."/>
            <person name="Van Elsas J.D."/>
            <person name="Nichols N.N."/>
        </authorList>
    </citation>
    <scope>NUCLEOTIDE SEQUENCE [LARGE SCALE GENOMIC DNA]</scope>
    <source>
        <strain evidence="2 3">NRRL 30616</strain>
    </source>
</reference>
<feature type="region of interest" description="Disordered" evidence="1">
    <location>
        <begin position="21"/>
        <end position="43"/>
    </location>
</feature>
<organism evidence="2 3">
    <name type="scientific">Coniochaeta ligniaria NRRL 30616</name>
    <dbReference type="NCBI Taxonomy" id="1408157"/>
    <lineage>
        <taxon>Eukaryota</taxon>
        <taxon>Fungi</taxon>
        <taxon>Dikarya</taxon>
        <taxon>Ascomycota</taxon>
        <taxon>Pezizomycotina</taxon>
        <taxon>Sordariomycetes</taxon>
        <taxon>Sordariomycetidae</taxon>
        <taxon>Coniochaetales</taxon>
        <taxon>Coniochaetaceae</taxon>
        <taxon>Coniochaeta</taxon>
    </lineage>
</organism>
<dbReference type="AlphaFoldDB" id="A0A1J7IXL7"/>
<proteinExistence type="predicted"/>
<evidence type="ECO:0000313" key="2">
    <source>
        <dbReference type="EMBL" id="OIW25817.1"/>
    </source>
</evidence>
<name>A0A1J7IXL7_9PEZI</name>
<evidence type="ECO:0000256" key="1">
    <source>
        <dbReference type="SAM" id="MobiDB-lite"/>
    </source>
</evidence>
<dbReference type="OrthoDB" id="74545at2759"/>
<evidence type="ECO:0000313" key="3">
    <source>
        <dbReference type="Proteomes" id="UP000182658"/>
    </source>
</evidence>
<feature type="compositionally biased region" description="Polar residues" evidence="1">
    <location>
        <begin position="22"/>
        <end position="31"/>
    </location>
</feature>